<proteinExistence type="predicted"/>
<dbReference type="AlphaFoldDB" id="B0CAS1"/>
<evidence type="ECO:0000313" key="3">
    <source>
        <dbReference type="EMBL" id="ABW30272.1"/>
    </source>
</evidence>
<evidence type="ECO:0000259" key="2">
    <source>
        <dbReference type="PROSITE" id="PS51740"/>
    </source>
</evidence>
<evidence type="ECO:0000256" key="1">
    <source>
        <dbReference type="PROSITE-ProRule" id="PRU01076"/>
    </source>
</evidence>
<dbReference type="Pfam" id="PF14250">
    <property type="entry name" value="AbrB-like"/>
    <property type="match status" value="1"/>
</dbReference>
<dbReference type="GO" id="GO:0001217">
    <property type="term" value="F:DNA-binding transcription repressor activity"/>
    <property type="evidence" value="ECO:0007669"/>
    <property type="project" value="TreeGrafter"/>
</dbReference>
<dbReference type="PROSITE" id="PS51740">
    <property type="entry name" value="SPOVT_ABRB"/>
    <property type="match status" value="1"/>
</dbReference>
<keyword evidence="1" id="KW-0238">DNA-binding</keyword>
<dbReference type="eggNOG" id="COG2002">
    <property type="taxonomic scope" value="Bacteria"/>
</dbReference>
<dbReference type="KEGG" id="amr:AM1_5314"/>
<feature type="domain" description="SpoVT-AbrB" evidence="2">
    <location>
        <begin position="83"/>
        <end position="128"/>
    </location>
</feature>
<dbReference type="STRING" id="329726.AM1_5314"/>
<dbReference type="InterPro" id="IPR027360">
    <property type="entry name" value="AbrB-like"/>
</dbReference>
<dbReference type="InterPro" id="IPR007159">
    <property type="entry name" value="SpoVT-AbrB_dom"/>
</dbReference>
<dbReference type="RefSeq" id="WP_010479290.1">
    <property type="nucleotide sequence ID" value="NC_009925.1"/>
</dbReference>
<gene>
    <name evidence="3" type="ordered locus">AM1_5314</name>
</gene>
<protein>
    <recommendedName>
        <fullName evidence="2">SpoVT-AbrB domain-containing protein</fullName>
    </recommendedName>
</protein>
<reference evidence="3 4" key="1">
    <citation type="journal article" date="2008" name="Proc. Natl. Acad. Sci. U.S.A.">
        <title>Niche adaptation and genome expansion in the chlorophyll d-producing cyanobacterium Acaryochloris marina.</title>
        <authorList>
            <person name="Swingley W.D."/>
            <person name="Chen M."/>
            <person name="Cheung P.C."/>
            <person name="Conrad A.L."/>
            <person name="Dejesa L.C."/>
            <person name="Hao J."/>
            <person name="Honchak B.M."/>
            <person name="Karbach L.E."/>
            <person name="Kurdoglu A."/>
            <person name="Lahiri S."/>
            <person name="Mastrian S.D."/>
            <person name="Miyashita H."/>
            <person name="Page L."/>
            <person name="Ramakrishna P."/>
            <person name="Satoh S."/>
            <person name="Sattley W.M."/>
            <person name="Shimada Y."/>
            <person name="Taylor H.L."/>
            <person name="Tomo T."/>
            <person name="Tsuchiya T."/>
            <person name="Wang Z.T."/>
            <person name="Raymond J."/>
            <person name="Mimuro M."/>
            <person name="Blankenship R.E."/>
            <person name="Touchman J.W."/>
        </authorList>
    </citation>
    <scope>NUCLEOTIDE SEQUENCE [LARGE SCALE GENOMIC DNA]</scope>
    <source>
        <strain evidence="4">MBIC 11017</strain>
    </source>
</reference>
<dbReference type="GO" id="GO:0032993">
    <property type="term" value="C:protein-DNA complex"/>
    <property type="evidence" value="ECO:0007669"/>
    <property type="project" value="TreeGrafter"/>
</dbReference>
<dbReference type="OrthoDB" id="9831662at2"/>
<dbReference type="PANTHER" id="PTHR42182:SF1">
    <property type="entry name" value="SLL0359 PROTEIN"/>
    <property type="match status" value="1"/>
</dbReference>
<organism evidence="3 4">
    <name type="scientific">Acaryochloris marina (strain MBIC 11017)</name>
    <dbReference type="NCBI Taxonomy" id="329726"/>
    <lineage>
        <taxon>Bacteria</taxon>
        <taxon>Bacillati</taxon>
        <taxon>Cyanobacteriota</taxon>
        <taxon>Cyanophyceae</taxon>
        <taxon>Acaryochloridales</taxon>
        <taxon>Acaryochloridaceae</taxon>
        <taxon>Acaryochloris</taxon>
    </lineage>
</organism>
<dbReference type="Proteomes" id="UP000000268">
    <property type="component" value="Chromosome"/>
</dbReference>
<sequence>MPKLKKKTVKPLTGEKLLAKIKELGDLSREAKAKACGYFSFDPDGSERLNVMAFMNAVLDAEGVDLDAQPTSNGTGTSGRQPSYMVSVQTNGNLLVGAAYTKQMELSPGDMFEVTLGRKHIHLTKVETDS</sequence>
<dbReference type="EMBL" id="CP000828">
    <property type="protein sequence ID" value="ABW30272.1"/>
    <property type="molecule type" value="Genomic_DNA"/>
</dbReference>
<keyword evidence="4" id="KW-1185">Reference proteome</keyword>
<dbReference type="PANTHER" id="PTHR42182">
    <property type="entry name" value="SLL0359 PROTEIN"/>
    <property type="match status" value="1"/>
</dbReference>
<name>B0CAS1_ACAM1</name>
<dbReference type="HOGENOM" id="CLU_144044_0_0_3"/>
<evidence type="ECO:0000313" key="4">
    <source>
        <dbReference type="Proteomes" id="UP000000268"/>
    </source>
</evidence>
<dbReference type="GO" id="GO:0000976">
    <property type="term" value="F:transcription cis-regulatory region binding"/>
    <property type="evidence" value="ECO:0007669"/>
    <property type="project" value="TreeGrafter"/>
</dbReference>
<accession>B0CAS1</accession>